<dbReference type="CDD" id="cd21377">
    <property type="entry name" value="CTWD_Cns1-like"/>
    <property type="match status" value="1"/>
</dbReference>
<dbReference type="GO" id="GO:0030544">
    <property type="term" value="F:Hsp70 protein binding"/>
    <property type="evidence" value="ECO:0007669"/>
    <property type="project" value="TreeGrafter"/>
</dbReference>
<dbReference type="Proteomes" id="UP001327560">
    <property type="component" value="Chromosome 4"/>
</dbReference>
<name>A0AAQ3KAV4_9LILI</name>
<evidence type="ECO:0000313" key="5">
    <source>
        <dbReference type="EMBL" id="WOL03107.1"/>
    </source>
</evidence>
<dbReference type="SUPFAM" id="SSF48452">
    <property type="entry name" value="TPR-like"/>
    <property type="match status" value="1"/>
</dbReference>
<dbReference type="GO" id="GO:0005829">
    <property type="term" value="C:cytosol"/>
    <property type="evidence" value="ECO:0007669"/>
    <property type="project" value="TreeGrafter"/>
</dbReference>
<dbReference type="InterPro" id="IPR019734">
    <property type="entry name" value="TPR_rpt"/>
</dbReference>
<keyword evidence="6" id="KW-1185">Reference proteome</keyword>
<dbReference type="GO" id="GO:0005634">
    <property type="term" value="C:nucleus"/>
    <property type="evidence" value="ECO:0007669"/>
    <property type="project" value="TreeGrafter"/>
</dbReference>
<dbReference type="EMBL" id="CP136893">
    <property type="protein sequence ID" value="WOL03107.1"/>
    <property type="molecule type" value="Genomic_DNA"/>
</dbReference>
<dbReference type="GO" id="GO:0006457">
    <property type="term" value="P:protein folding"/>
    <property type="evidence" value="ECO:0007669"/>
    <property type="project" value="TreeGrafter"/>
</dbReference>
<dbReference type="SMART" id="SM00028">
    <property type="entry name" value="TPR"/>
    <property type="match status" value="3"/>
</dbReference>
<evidence type="ECO:0000259" key="4">
    <source>
        <dbReference type="Pfam" id="PF18972"/>
    </source>
</evidence>
<keyword evidence="2" id="KW-0802">TPR repeat</keyword>
<comment type="similarity">
    <text evidence="3">Belongs to the TTC4 family.</text>
</comment>
<feature type="domain" description="Cns1/TTC4 wheel" evidence="4">
    <location>
        <begin position="201"/>
        <end position="268"/>
    </location>
</feature>
<reference evidence="5 6" key="1">
    <citation type="submission" date="2023-10" db="EMBL/GenBank/DDBJ databases">
        <title>Chromosome-scale genome assembly provides insights into flower coloration mechanisms of Canna indica.</title>
        <authorList>
            <person name="Li C."/>
        </authorList>
    </citation>
    <scope>NUCLEOTIDE SEQUENCE [LARGE SCALE GENOMIC DNA]</scope>
    <source>
        <tissue evidence="5">Flower</tissue>
    </source>
</reference>
<keyword evidence="1" id="KW-0677">Repeat</keyword>
<sequence length="364" mass="41062">MALWLDAGCDPVTENEKADLEAIAAIKESAAIELKDQGNQFVKMGKKHYNNAIDCYTRAINQKALSDPDQSILFSNRAQVNMLLGNYRRALTDAEEAIKLCSTNVKAYYRASKAAFSLNLYSEAASLCQRGFEQAPSNEELKKLFMQIDLRRQEEESHKSRVLEAVGAAKDLLSAMENRGLTFGKALYQELTGLRKPVLDKSGILHWPVVLLYAEVMSSDFIEDFCETDMFSSHLDMMFSEFSQPLPWDMDNAYTREAVELYYQAGTGSPLSKKETLKYLLEGVVMSVPESLFDNEKDSEKDLCNTVSCIGSNHGKWIKVNEKKTLLDILQQPDYIIPAIPVFFVVSKKSGFYKEFRAGKWSPP</sequence>
<dbReference type="Pfam" id="PF18972">
    <property type="entry name" value="Wheel"/>
    <property type="match status" value="1"/>
</dbReference>
<evidence type="ECO:0000313" key="6">
    <source>
        <dbReference type="Proteomes" id="UP001327560"/>
    </source>
</evidence>
<dbReference type="GO" id="GO:0051879">
    <property type="term" value="F:Hsp90 protein binding"/>
    <property type="evidence" value="ECO:0007669"/>
    <property type="project" value="InterPro"/>
</dbReference>
<dbReference type="InterPro" id="IPR011990">
    <property type="entry name" value="TPR-like_helical_dom_sf"/>
</dbReference>
<organism evidence="5 6">
    <name type="scientific">Canna indica</name>
    <name type="common">Indian-shot</name>
    <dbReference type="NCBI Taxonomy" id="4628"/>
    <lineage>
        <taxon>Eukaryota</taxon>
        <taxon>Viridiplantae</taxon>
        <taxon>Streptophyta</taxon>
        <taxon>Embryophyta</taxon>
        <taxon>Tracheophyta</taxon>
        <taxon>Spermatophyta</taxon>
        <taxon>Magnoliopsida</taxon>
        <taxon>Liliopsida</taxon>
        <taxon>Zingiberales</taxon>
        <taxon>Cannaceae</taxon>
        <taxon>Canna</taxon>
    </lineage>
</organism>
<dbReference type="AlphaFoldDB" id="A0AAQ3KAV4"/>
<evidence type="ECO:0000256" key="3">
    <source>
        <dbReference type="ARBA" id="ARBA00023602"/>
    </source>
</evidence>
<dbReference type="InterPro" id="IPR044059">
    <property type="entry name" value="Csn1/TTC4_wheel"/>
</dbReference>
<protein>
    <submittedName>
        <fullName evidence="5">Tetratricopeptide repeat protein</fullName>
    </submittedName>
</protein>
<evidence type="ECO:0000256" key="2">
    <source>
        <dbReference type="ARBA" id="ARBA00022803"/>
    </source>
</evidence>
<evidence type="ECO:0000256" key="1">
    <source>
        <dbReference type="ARBA" id="ARBA00022737"/>
    </source>
</evidence>
<gene>
    <name evidence="5" type="ORF">Cni_G11827</name>
</gene>
<proteinExistence type="inferred from homology"/>
<accession>A0AAQ3KAV4</accession>
<dbReference type="Gene3D" id="1.25.40.10">
    <property type="entry name" value="Tetratricopeptide repeat domain"/>
    <property type="match status" value="1"/>
</dbReference>
<dbReference type="PANTHER" id="PTHR46035:SF1">
    <property type="entry name" value="TETRATRICOPEPTIDE REPEAT PROTEIN 4"/>
    <property type="match status" value="1"/>
</dbReference>
<dbReference type="PANTHER" id="PTHR46035">
    <property type="entry name" value="TETRATRICOPEPTIDE REPEAT PROTEIN 4"/>
    <property type="match status" value="1"/>
</dbReference>